<evidence type="ECO:0000256" key="1">
    <source>
        <dbReference type="ARBA" id="ARBA00007734"/>
    </source>
</evidence>
<reference evidence="5 6" key="1">
    <citation type="submission" date="2019-08" db="EMBL/GenBank/DDBJ databases">
        <authorList>
            <person name="Karlyshev A.V."/>
        </authorList>
    </citation>
    <scope>NUCLEOTIDE SEQUENCE [LARGE SCALE GENOMIC DNA]</scope>
    <source>
        <strain evidence="5 6">Alg18-2.2</strain>
    </source>
</reference>
<feature type="compositionally biased region" description="Low complexity" evidence="2">
    <location>
        <begin position="69"/>
        <end position="86"/>
    </location>
</feature>
<gene>
    <name evidence="5" type="ORF">FU658_07460</name>
</gene>
<dbReference type="Gene3D" id="1.10.530.10">
    <property type="match status" value="1"/>
</dbReference>
<dbReference type="PANTHER" id="PTHR37423">
    <property type="entry name" value="SOLUBLE LYTIC MUREIN TRANSGLYCOSYLASE-RELATED"/>
    <property type="match status" value="1"/>
</dbReference>
<evidence type="ECO:0000313" key="6">
    <source>
        <dbReference type="Proteomes" id="UP000321248"/>
    </source>
</evidence>
<name>A0A5C8KQA8_9GAMM</name>
<comment type="similarity">
    <text evidence="1">Belongs to the transglycosylase Slt family.</text>
</comment>
<dbReference type="AlphaFoldDB" id="A0A5C8KQA8"/>
<dbReference type="GO" id="GO:0016020">
    <property type="term" value="C:membrane"/>
    <property type="evidence" value="ECO:0007669"/>
    <property type="project" value="InterPro"/>
</dbReference>
<dbReference type="GO" id="GO:0000270">
    <property type="term" value="P:peptidoglycan metabolic process"/>
    <property type="evidence" value="ECO:0007669"/>
    <property type="project" value="InterPro"/>
</dbReference>
<protein>
    <submittedName>
        <fullName evidence="5">Lytic transglycosylase domain-containing protein</fullName>
    </submittedName>
</protein>
<dbReference type="Pfam" id="PF01464">
    <property type="entry name" value="SLT"/>
    <property type="match status" value="1"/>
</dbReference>
<accession>A0A5C8KQA8</accession>
<dbReference type="GO" id="GO:0008933">
    <property type="term" value="F:peptidoglycan lytic transglycosylase activity"/>
    <property type="evidence" value="ECO:0007669"/>
    <property type="project" value="InterPro"/>
</dbReference>
<dbReference type="InterPro" id="IPR000189">
    <property type="entry name" value="Transglyc_AS"/>
</dbReference>
<dbReference type="EMBL" id="VRTS01000004">
    <property type="protein sequence ID" value="TXK62581.1"/>
    <property type="molecule type" value="Genomic_DNA"/>
</dbReference>
<evidence type="ECO:0000313" key="5">
    <source>
        <dbReference type="EMBL" id="TXK62581.1"/>
    </source>
</evidence>
<sequence>MGTAKHRRYIPQGLAGACLLAAFATGGPAMAGTIYRCDAADGARAYTSEPVAGQNCRAMALDVPPPARAATSAAPAAGSTAGSAPAQRQVSFRTAAGSEAPVLGGTANAQVTRGAVYRYEKDGVTHYTNVRPGRQAGAQVLFSYIEACFACRARPGVDFGSVRLNLNAFAEEVRAASLQHGVDEALVRAVIHAESAFNPNAVSHKGAQGLMQLIPATADRFGVTDPFEPAQNIGGGVRYLAWLLNRFNGNVTLASAAYNAGEGAVDRFNGVPPYNETQRYVERVAILADRYRSELALN</sequence>
<feature type="chain" id="PRO_5022748066" evidence="3">
    <location>
        <begin position="32"/>
        <end position="298"/>
    </location>
</feature>
<feature type="region of interest" description="Disordered" evidence="2">
    <location>
        <begin position="69"/>
        <end position="88"/>
    </location>
</feature>
<dbReference type="SUPFAM" id="SSF53955">
    <property type="entry name" value="Lysozyme-like"/>
    <property type="match status" value="1"/>
</dbReference>
<dbReference type="InterPro" id="IPR023346">
    <property type="entry name" value="Lysozyme-like_dom_sf"/>
</dbReference>
<dbReference type="RefSeq" id="WP_147891504.1">
    <property type="nucleotide sequence ID" value="NZ_VRTS01000004.1"/>
</dbReference>
<dbReference type="Proteomes" id="UP000321248">
    <property type="component" value="Unassembled WGS sequence"/>
</dbReference>
<dbReference type="InterPro" id="IPR008258">
    <property type="entry name" value="Transglycosylase_SLT_dom_1"/>
</dbReference>
<evidence type="ECO:0000256" key="2">
    <source>
        <dbReference type="SAM" id="MobiDB-lite"/>
    </source>
</evidence>
<evidence type="ECO:0000256" key="3">
    <source>
        <dbReference type="SAM" id="SignalP"/>
    </source>
</evidence>
<dbReference type="PROSITE" id="PS00922">
    <property type="entry name" value="TRANSGLYCOSYLASE"/>
    <property type="match status" value="1"/>
</dbReference>
<dbReference type="CDD" id="cd00254">
    <property type="entry name" value="LT-like"/>
    <property type="match status" value="1"/>
</dbReference>
<dbReference type="PANTHER" id="PTHR37423:SF2">
    <property type="entry name" value="MEMBRANE-BOUND LYTIC MUREIN TRANSGLYCOSYLASE C"/>
    <property type="match status" value="1"/>
</dbReference>
<keyword evidence="6" id="KW-1185">Reference proteome</keyword>
<comment type="caution">
    <text evidence="5">The sequence shown here is derived from an EMBL/GenBank/DDBJ whole genome shotgun (WGS) entry which is preliminary data.</text>
</comment>
<evidence type="ECO:0000259" key="4">
    <source>
        <dbReference type="Pfam" id="PF01464"/>
    </source>
</evidence>
<feature type="signal peptide" evidence="3">
    <location>
        <begin position="1"/>
        <end position="31"/>
    </location>
</feature>
<organism evidence="5 6">
    <name type="scientific">Alkalisalibacterium limincola</name>
    <dbReference type="NCBI Taxonomy" id="2699169"/>
    <lineage>
        <taxon>Bacteria</taxon>
        <taxon>Pseudomonadati</taxon>
        <taxon>Pseudomonadota</taxon>
        <taxon>Gammaproteobacteria</taxon>
        <taxon>Lysobacterales</taxon>
        <taxon>Lysobacteraceae</taxon>
        <taxon>Alkalisalibacterium</taxon>
    </lineage>
</organism>
<dbReference type="OrthoDB" id="9815002at2"/>
<keyword evidence="3" id="KW-0732">Signal</keyword>
<feature type="domain" description="Transglycosylase SLT" evidence="4">
    <location>
        <begin position="174"/>
        <end position="268"/>
    </location>
</feature>
<proteinExistence type="inferred from homology"/>